<protein>
    <recommendedName>
        <fullName evidence="3">Telomere length regulation protein conserved domain-containing protein</fullName>
    </recommendedName>
</protein>
<dbReference type="InterPro" id="IPR051970">
    <property type="entry name" value="TEL2_Regulation"/>
</dbReference>
<dbReference type="InterPro" id="IPR038528">
    <property type="entry name" value="TEL2_C_sf"/>
</dbReference>
<gene>
    <name evidence="4" type="ORF">OE88DRAFT_1732466</name>
</gene>
<sequence length="1096" mass="119577">MSAEYLDGTLNQVQQHISRLQHPISSSRELVSLLYAPLCALGLVREDRRYDEVNAVSLPSDALQPAKHIPSLQRVLLEHVIPRWWDALNDEGNLHLLERYFYPFSDVRARESVLREVVCSAYSTLLSVPLNAYSLRLVVELVKRCPVERVHHIILDDAEGGGRQKKSVLWEDYIKSMVALPGKVANALLTGKAKAKAVNELGAEEIPPELEYGSYFADVCAGCEDLVAGTASKKLGEKKETLHSTSYLLTKLLTLGLFPAVRPSTPSQPSFFARTLPTIRKRLSSAVETEEIARYSETWQTLVQSFPTSHNLRAFLASLLGHLDLDRPLDTSSVSFPGLSTDHSVRSHVKREALLLRQLVGALDEKDESEKDTDELWESLSAVVLGGKVWGAVGERVVVCWVAGAGEPGQDVDVVALQRFLDRVVDVWTSTEHIKHSLLSFHRYMTLLMLLTLSHLPPPNTPGDITSPLSAPTTELAFSPPFIKSISQYISHLNYGVRECGMIVAESVAKRVGKKIGFEVKSQDGWARAVEELAHGRDVDAVLELEHVEVTEEEAKVMDEFLSYTENATEESSPRDGKRSSTPDSDDDSLLAYASSRSSSPTPSIISDIEKDPTLLGTNNRPVPKPVYLLQLGEMLRGGAGKGLGGIGAVAAVSGEETAEGKVEGAEEAGRVEVALGVAEELVRRRAGFGMELEENAVNLVHVLVGLQDNYDLEGFDVKRQAALNALVACCPKKAAPAVIEQFFINQYSTDQRFAMLNALAMGARELASLPMPSAAAVQPLTGDRVSFPSKKLPPALHRKYMEAAGQVTGDGNPVQKLLMDISKNAVDKTKEPVSEKVPELVRERRLRVRQPTKVTEVKPGSSALARSSLSSAQEQAVAFTEVAAEYFICPLINRFWLFLRDEQAREERTSYSQDRMWQYRGAGSGLILNPVVLSHFIATVAVLVHAARNAKEWLAVIAPDALELAVTLGTRPMSRLEDEDEEGVHVKLGPGEGDPEEGGGRKTEAAVLSTTLELALVVLDGCLDLDGGRSLGLEHTALLLGAGEWAGKVFALLDKGFKVGGGGGVQEARLKRAAAGVLLKVDELSSKWRRSMINL</sequence>
<dbReference type="Pfam" id="PF10193">
    <property type="entry name" value="Telomere_reg-2"/>
    <property type="match status" value="1"/>
</dbReference>
<evidence type="ECO:0000259" key="3">
    <source>
        <dbReference type="Pfam" id="PF10193"/>
    </source>
</evidence>
<evidence type="ECO:0000313" key="5">
    <source>
        <dbReference type="Proteomes" id="UP000305948"/>
    </source>
</evidence>
<evidence type="ECO:0000256" key="2">
    <source>
        <dbReference type="SAM" id="MobiDB-lite"/>
    </source>
</evidence>
<dbReference type="GO" id="GO:0042162">
    <property type="term" value="F:telomeric DNA binding"/>
    <property type="evidence" value="ECO:0007669"/>
    <property type="project" value="TreeGrafter"/>
</dbReference>
<dbReference type="Gene3D" id="1.25.40.720">
    <property type="entry name" value="Telomere length regulation protein 2, C-terminal domain"/>
    <property type="match status" value="1"/>
</dbReference>
<comment type="similarity">
    <text evidence="1">Belongs to the TEL2 family.</text>
</comment>
<accession>A0A5C3NDU6</accession>
<feature type="compositionally biased region" description="Basic and acidic residues" evidence="2">
    <location>
        <begin position="572"/>
        <end position="581"/>
    </location>
</feature>
<feature type="region of interest" description="Disordered" evidence="2">
    <location>
        <begin position="565"/>
        <end position="620"/>
    </location>
</feature>
<dbReference type="PANTHER" id="PTHR15830">
    <property type="entry name" value="TELOMERE LENGTH REGULATION PROTEIN TEL2 FAMILY MEMBER"/>
    <property type="match status" value="1"/>
</dbReference>
<dbReference type="GO" id="GO:0005829">
    <property type="term" value="C:cytosol"/>
    <property type="evidence" value="ECO:0007669"/>
    <property type="project" value="TreeGrafter"/>
</dbReference>
<proteinExistence type="inferred from homology"/>
<dbReference type="InterPro" id="IPR019337">
    <property type="entry name" value="Telomere_length_regulation_dom"/>
</dbReference>
<feature type="region of interest" description="Disordered" evidence="2">
    <location>
        <begin position="980"/>
        <end position="1002"/>
    </location>
</feature>
<dbReference type="Proteomes" id="UP000305948">
    <property type="component" value="Unassembled WGS sequence"/>
</dbReference>
<evidence type="ECO:0000256" key="1">
    <source>
        <dbReference type="ARBA" id="ARBA00006133"/>
    </source>
</evidence>
<organism evidence="4 5">
    <name type="scientific">Heliocybe sulcata</name>
    <dbReference type="NCBI Taxonomy" id="5364"/>
    <lineage>
        <taxon>Eukaryota</taxon>
        <taxon>Fungi</taxon>
        <taxon>Dikarya</taxon>
        <taxon>Basidiomycota</taxon>
        <taxon>Agaricomycotina</taxon>
        <taxon>Agaricomycetes</taxon>
        <taxon>Gloeophyllales</taxon>
        <taxon>Gloeophyllaceae</taxon>
        <taxon>Heliocybe</taxon>
    </lineage>
</organism>
<dbReference type="STRING" id="5364.A0A5C3NDU6"/>
<feature type="domain" description="Telomere length regulation protein conserved" evidence="3">
    <location>
        <begin position="626"/>
        <end position="764"/>
    </location>
</feature>
<dbReference type="AlphaFoldDB" id="A0A5C3NDU6"/>
<dbReference type="EMBL" id="ML213505">
    <property type="protein sequence ID" value="TFK55205.1"/>
    <property type="molecule type" value="Genomic_DNA"/>
</dbReference>
<feature type="compositionally biased region" description="Low complexity" evidence="2">
    <location>
        <begin position="590"/>
        <end position="607"/>
    </location>
</feature>
<dbReference type="PANTHER" id="PTHR15830:SF10">
    <property type="entry name" value="TELOMERE LENGTH REGULATION PROTEIN TEL2 HOMOLOG"/>
    <property type="match status" value="1"/>
</dbReference>
<dbReference type="OrthoDB" id="10254187at2759"/>
<dbReference type="GO" id="GO:0051083">
    <property type="term" value="P:'de novo' cotranslational protein folding"/>
    <property type="evidence" value="ECO:0007669"/>
    <property type="project" value="TreeGrafter"/>
</dbReference>
<reference evidence="4 5" key="1">
    <citation type="journal article" date="2019" name="Nat. Ecol. Evol.">
        <title>Megaphylogeny resolves global patterns of mushroom evolution.</title>
        <authorList>
            <person name="Varga T."/>
            <person name="Krizsan K."/>
            <person name="Foldi C."/>
            <person name="Dima B."/>
            <person name="Sanchez-Garcia M."/>
            <person name="Sanchez-Ramirez S."/>
            <person name="Szollosi G.J."/>
            <person name="Szarkandi J.G."/>
            <person name="Papp V."/>
            <person name="Albert L."/>
            <person name="Andreopoulos W."/>
            <person name="Angelini C."/>
            <person name="Antonin V."/>
            <person name="Barry K.W."/>
            <person name="Bougher N.L."/>
            <person name="Buchanan P."/>
            <person name="Buyck B."/>
            <person name="Bense V."/>
            <person name="Catcheside P."/>
            <person name="Chovatia M."/>
            <person name="Cooper J."/>
            <person name="Damon W."/>
            <person name="Desjardin D."/>
            <person name="Finy P."/>
            <person name="Geml J."/>
            <person name="Haridas S."/>
            <person name="Hughes K."/>
            <person name="Justo A."/>
            <person name="Karasinski D."/>
            <person name="Kautmanova I."/>
            <person name="Kiss B."/>
            <person name="Kocsube S."/>
            <person name="Kotiranta H."/>
            <person name="LaButti K.M."/>
            <person name="Lechner B.E."/>
            <person name="Liimatainen K."/>
            <person name="Lipzen A."/>
            <person name="Lukacs Z."/>
            <person name="Mihaltcheva S."/>
            <person name="Morgado L.N."/>
            <person name="Niskanen T."/>
            <person name="Noordeloos M.E."/>
            <person name="Ohm R.A."/>
            <person name="Ortiz-Santana B."/>
            <person name="Ovrebo C."/>
            <person name="Racz N."/>
            <person name="Riley R."/>
            <person name="Savchenko A."/>
            <person name="Shiryaev A."/>
            <person name="Soop K."/>
            <person name="Spirin V."/>
            <person name="Szebenyi C."/>
            <person name="Tomsovsky M."/>
            <person name="Tulloss R.E."/>
            <person name="Uehling J."/>
            <person name="Grigoriev I.V."/>
            <person name="Vagvolgyi C."/>
            <person name="Papp T."/>
            <person name="Martin F.M."/>
            <person name="Miettinen O."/>
            <person name="Hibbett D.S."/>
            <person name="Nagy L.G."/>
        </authorList>
    </citation>
    <scope>NUCLEOTIDE SEQUENCE [LARGE SCALE GENOMIC DNA]</scope>
    <source>
        <strain evidence="4 5">OMC1185</strain>
    </source>
</reference>
<keyword evidence="5" id="KW-1185">Reference proteome</keyword>
<name>A0A5C3NDU6_9AGAM</name>
<evidence type="ECO:0000313" key="4">
    <source>
        <dbReference type="EMBL" id="TFK55205.1"/>
    </source>
</evidence>
<dbReference type="GO" id="GO:0051879">
    <property type="term" value="F:Hsp90 protein binding"/>
    <property type="evidence" value="ECO:0007669"/>
    <property type="project" value="TreeGrafter"/>
</dbReference>